<accession>A0AAP8TTI1</accession>
<feature type="transmembrane region" description="Helical" evidence="1">
    <location>
        <begin position="6"/>
        <end position="22"/>
    </location>
</feature>
<name>A0AAP8TTI1_9STAP</name>
<feature type="transmembrane region" description="Helical" evidence="1">
    <location>
        <begin position="65"/>
        <end position="84"/>
    </location>
</feature>
<keyword evidence="1" id="KW-1133">Transmembrane helix</keyword>
<gene>
    <name evidence="2" type="ORF">CD158_04045</name>
</gene>
<feature type="transmembrane region" description="Helical" evidence="1">
    <location>
        <begin position="34"/>
        <end position="53"/>
    </location>
</feature>
<evidence type="ECO:0000313" key="3">
    <source>
        <dbReference type="Proteomes" id="UP000242470"/>
    </source>
</evidence>
<proteinExistence type="predicted"/>
<comment type="caution">
    <text evidence="2">The sequence shown here is derived from an EMBL/GenBank/DDBJ whole genome shotgun (WGS) entry which is preliminary data.</text>
</comment>
<dbReference type="AlphaFoldDB" id="A0AAP8TTI1"/>
<dbReference type="Proteomes" id="UP000242470">
    <property type="component" value="Unassembled WGS sequence"/>
</dbReference>
<sequence length="88" mass="10441">MIEIYFNFVMLIVKIVMCKLTIQLKEMDMLLKNKYYMTIVLLLLAIAIIISFNKPLIANPVFERIFYILLSIDFILVFFGTFTIHKDK</sequence>
<evidence type="ECO:0000256" key="1">
    <source>
        <dbReference type="SAM" id="Phobius"/>
    </source>
</evidence>
<evidence type="ECO:0000313" key="2">
    <source>
        <dbReference type="EMBL" id="PNZ68172.1"/>
    </source>
</evidence>
<protein>
    <submittedName>
        <fullName evidence="2">Uncharacterized protein</fullName>
    </submittedName>
</protein>
<organism evidence="2 3">
    <name type="scientific">Staphylococcus auricularis</name>
    <dbReference type="NCBI Taxonomy" id="29379"/>
    <lineage>
        <taxon>Bacteria</taxon>
        <taxon>Bacillati</taxon>
        <taxon>Bacillota</taxon>
        <taxon>Bacilli</taxon>
        <taxon>Bacillales</taxon>
        <taxon>Staphylococcaceae</taxon>
        <taxon>Staphylococcus</taxon>
    </lineage>
</organism>
<keyword evidence="1" id="KW-0812">Transmembrane</keyword>
<reference evidence="2 3" key="1">
    <citation type="submission" date="2017-08" db="EMBL/GenBank/DDBJ databases">
        <title>Draft genome sequences of 64 type strains of genus Staph aureus.</title>
        <authorList>
            <person name="Cole K."/>
            <person name="Golubchik T."/>
            <person name="Russell J."/>
            <person name="Foster D."/>
            <person name="Llewelyn M."/>
            <person name="Wilson D."/>
            <person name="Crook D."/>
            <person name="Paul J."/>
        </authorList>
    </citation>
    <scope>NUCLEOTIDE SEQUENCE [LARGE SCALE GENOMIC DNA]</scope>
    <source>
        <strain evidence="2 3">NCTC 12101</strain>
    </source>
</reference>
<dbReference type="EMBL" id="PPQW01000020">
    <property type="protein sequence ID" value="PNZ68172.1"/>
    <property type="molecule type" value="Genomic_DNA"/>
</dbReference>
<keyword evidence="1" id="KW-0472">Membrane</keyword>